<dbReference type="AlphaFoldDB" id="A0AAD7VQ46"/>
<dbReference type="PANTHER" id="PTHR30543:SF21">
    <property type="entry name" value="NAD(P)H-DEPENDENT FMN REDUCTASE LOT6"/>
    <property type="match status" value="1"/>
</dbReference>
<comment type="caution">
    <text evidence="2">The sequence shown here is derived from an EMBL/GenBank/DDBJ whole genome shotgun (WGS) entry which is preliminary data.</text>
</comment>
<dbReference type="SUPFAM" id="SSF52218">
    <property type="entry name" value="Flavoproteins"/>
    <property type="match status" value="1"/>
</dbReference>
<dbReference type="InterPro" id="IPR029039">
    <property type="entry name" value="Flavoprotein-like_sf"/>
</dbReference>
<evidence type="ECO:0000259" key="1">
    <source>
        <dbReference type="Pfam" id="PF03358"/>
    </source>
</evidence>
<dbReference type="InterPro" id="IPR050712">
    <property type="entry name" value="NAD(P)H-dep_reductase"/>
</dbReference>
<dbReference type="GO" id="GO:0010181">
    <property type="term" value="F:FMN binding"/>
    <property type="evidence" value="ECO:0007669"/>
    <property type="project" value="TreeGrafter"/>
</dbReference>
<evidence type="ECO:0000313" key="3">
    <source>
        <dbReference type="Proteomes" id="UP001217417"/>
    </source>
</evidence>
<dbReference type="Proteomes" id="UP001217417">
    <property type="component" value="Unassembled WGS sequence"/>
</dbReference>
<evidence type="ECO:0000313" key="2">
    <source>
        <dbReference type="EMBL" id="KAJ8097179.1"/>
    </source>
</evidence>
<dbReference type="RefSeq" id="XP_056040629.1">
    <property type="nucleotide sequence ID" value="XM_056188788.1"/>
</dbReference>
<accession>A0AAD7VQ46</accession>
<name>A0AAD7VQ46_9ASCO</name>
<dbReference type="PANTHER" id="PTHR30543">
    <property type="entry name" value="CHROMATE REDUCTASE"/>
    <property type="match status" value="1"/>
</dbReference>
<dbReference type="GO" id="GO:0005829">
    <property type="term" value="C:cytosol"/>
    <property type="evidence" value="ECO:0007669"/>
    <property type="project" value="TreeGrafter"/>
</dbReference>
<dbReference type="Gene3D" id="3.40.50.360">
    <property type="match status" value="1"/>
</dbReference>
<feature type="domain" description="NADPH-dependent FMN reductase-like" evidence="1">
    <location>
        <begin position="4"/>
        <end position="148"/>
    </location>
</feature>
<dbReference type="GO" id="GO:0016491">
    <property type="term" value="F:oxidoreductase activity"/>
    <property type="evidence" value="ECO:0007669"/>
    <property type="project" value="InterPro"/>
</dbReference>
<organism evidence="2 3">
    <name type="scientific">Lipomyces tetrasporus</name>
    <dbReference type="NCBI Taxonomy" id="54092"/>
    <lineage>
        <taxon>Eukaryota</taxon>
        <taxon>Fungi</taxon>
        <taxon>Dikarya</taxon>
        <taxon>Ascomycota</taxon>
        <taxon>Saccharomycotina</taxon>
        <taxon>Lipomycetes</taxon>
        <taxon>Lipomycetales</taxon>
        <taxon>Lipomycetaceae</taxon>
        <taxon>Lipomyces</taxon>
    </lineage>
</organism>
<dbReference type="GeneID" id="80883954"/>
<dbReference type="InterPro" id="IPR005025">
    <property type="entry name" value="FMN_Rdtase-like_dom"/>
</dbReference>
<protein>
    <submittedName>
        <fullName evidence="2">Flavoprotein-like protein</fullName>
    </submittedName>
</protein>
<dbReference type="Pfam" id="PF03358">
    <property type="entry name" value="FMN_red"/>
    <property type="match status" value="1"/>
</dbReference>
<gene>
    <name evidence="2" type="ORF">POJ06DRAFT_262710</name>
</gene>
<sequence>MPLRILVFYGSVRSAREGIKAARFVTNQCRIRGHDVSLIDPIEYPLPLIDKMYKEYRPGEAPDVLQRMANLVTAADAYVIVSGEYNHNVPPAMTNMLDHFLEEYFWKPSAIVSYSAGSYGGVRAAMTLRSMLAELGMSSIPSVLPIPKVQAAFKDDGAPTDDSWFKRADKFLNELEWYAYAMKTERERPCQRTECDTMLVKPAPGK</sequence>
<reference evidence="2" key="1">
    <citation type="submission" date="2023-03" db="EMBL/GenBank/DDBJ databases">
        <title>Near-Complete genome sequence of Lipomyces tetrasporous NRRL Y-64009, an oleaginous yeast capable of growing on lignocellulosic hydrolysates.</title>
        <authorList>
            <consortium name="Lawrence Berkeley National Laboratory"/>
            <person name="Jagtap S.S."/>
            <person name="Liu J.-J."/>
            <person name="Walukiewicz H.E."/>
            <person name="Pangilinan J."/>
            <person name="Lipzen A."/>
            <person name="Ahrendt S."/>
            <person name="Koriabine M."/>
            <person name="Cobaugh K."/>
            <person name="Salamov A."/>
            <person name="Yoshinaga Y."/>
            <person name="Ng V."/>
            <person name="Daum C."/>
            <person name="Grigoriev I.V."/>
            <person name="Slininger P.J."/>
            <person name="Dien B.S."/>
            <person name="Jin Y.-S."/>
            <person name="Rao C.V."/>
        </authorList>
    </citation>
    <scope>NUCLEOTIDE SEQUENCE</scope>
    <source>
        <strain evidence="2">NRRL Y-64009</strain>
    </source>
</reference>
<keyword evidence="3" id="KW-1185">Reference proteome</keyword>
<dbReference type="EMBL" id="JARPMG010000012">
    <property type="protein sequence ID" value="KAJ8097179.1"/>
    <property type="molecule type" value="Genomic_DNA"/>
</dbReference>
<proteinExistence type="predicted"/>